<sequence length="361" mass="42641">MRDIYGFVLFLLIGCLSSAVNAKNIIGVSFDSDSYSSILPIKNMVREDWNKVPSKDADLAFSANSFFAFWQYHNWRLSVGQRIDYWLDTNTDTAIVYYLDKNNLALNYADSYELDLSLNQQRSHGLLVGYQWQVTEFLTTFLELGYWQVNELRDSRLSGQVSANAQNQILGQANFVEHYTDSNFLKRPYLNDWHTEGNGFSVNLNFDWQVNRDWRIFLETRDLWSRFTIDSLALSEGEINTENNFVSNQGFRSFRPIYKGKETNKDYHFALPRKSRVQSQYQFYDYLLLAEWQHYAGMDFWLVGMGWQLMQSQFQFLFDVENAAPKMQWQVSDYKIQLKMDKLNPNNMTQFQLAFECKWSL</sequence>
<dbReference type="KEGG" id="cate:C2869_20355"/>
<dbReference type="Proteomes" id="UP000244441">
    <property type="component" value="Chromosome"/>
</dbReference>
<dbReference type="EMBL" id="CP026604">
    <property type="protein sequence ID" value="AWB68605.1"/>
    <property type="molecule type" value="Genomic_DNA"/>
</dbReference>
<dbReference type="RefSeq" id="WP_108604657.1">
    <property type="nucleotide sequence ID" value="NZ_CP026604.1"/>
</dbReference>
<name>A0A2S0VWP2_9ALTE</name>
<proteinExistence type="predicted"/>
<protein>
    <submittedName>
        <fullName evidence="1">Uncharacterized protein</fullName>
    </submittedName>
</protein>
<evidence type="ECO:0000313" key="2">
    <source>
        <dbReference type="Proteomes" id="UP000244441"/>
    </source>
</evidence>
<evidence type="ECO:0000313" key="1">
    <source>
        <dbReference type="EMBL" id="AWB68605.1"/>
    </source>
</evidence>
<dbReference type="AlphaFoldDB" id="A0A2S0VWP2"/>
<gene>
    <name evidence="1" type="ORF">C2869_20355</name>
</gene>
<dbReference type="PROSITE" id="PS51257">
    <property type="entry name" value="PROKAR_LIPOPROTEIN"/>
    <property type="match status" value="1"/>
</dbReference>
<dbReference type="OrthoDB" id="5734723at2"/>
<accession>A0A2S0VWP2</accession>
<organism evidence="1 2">
    <name type="scientific">Saccharobesus litoralis</name>
    <dbReference type="NCBI Taxonomy" id="2172099"/>
    <lineage>
        <taxon>Bacteria</taxon>
        <taxon>Pseudomonadati</taxon>
        <taxon>Pseudomonadota</taxon>
        <taxon>Gammaproteobacteria</taxon>
        <taxon>Alteromonadales</taxon>
        <taxon>Alteromonadaceae</taxon>
        <taxon>Saccharobesus</taxon>
    </lineage>
</organism>
<keyword evidence="2" id="KW-1185">Reference proteome</keyword>
<reference evidence="1 2" key="1">
    <citation type="submission" date="2018-01" db="EMBL/GenBank/DDBJ databases">
        <title>Genome sequence of a Cantenovulum-like bacteria.</title>
        <authorList>
            <person name="Tan W.R."/>
            <person name="Lau N.-S."/>
            <person name="Go F."/>
            <person name="Amirul A.-A.A."/>
        </authorList>
    </citation>
    <scope>NUCLEOTIDE SEQUENCE [LARGE SCALE GENOMIC DNA]</scope>
    <source>
        <strain evidence="1 2">CCB-QB4</strain>
    </source>
</reference>